<dbReference type="EMBL" id="MU004603">
    <property type="protein sequence ID" value="KAF2647583.1"/>
    <property type="molecule type" value="Genomic_DNA"/>
</dbReference>
<evidence type="ECO:0000313" key="3">
    <source>
        <dbReference type="EMBL" id="KAF2647583.1"/>
    </source>
</evidence>
<reference evidence="3" key="1">
    <citation type="journal article" date="2020" name="Stud. Mycol.">
        <title>101 Dothideomycetes genomes: a test case for predicting lifestyles and emergence of pathogens.</title>
        <authorList>
            <person name="Haridas S."/>
            <person name="Albert R."/>
            <person name="Binder M."/>
            <person name="Bloem J."/>
            <person name="Labutti K."/>
            <person name="Salamov A."/>
            <person name="Andreopoulos B."/>
            <person name="Baker S."/>
            <person name="Barry K."/>
            <person name="Bills G."/>
            <person name="Bluhm B."/>
            <person name="Cannon C."/>
            <person name="Castanera R."/>
            <person name="Culley D."/>
            <person name="Daum C."/>
            <person name="Ezra D."/>
            <person name="Gonzalez J."/>
            <person name="Henrissat B."/>
            <person name="Kuo A."/>
            <person name="Liang C."/>
            <person name="Lipzen A."/>
            <person name="Lutzoni F."/>
            <person name="Magnuson J."/>
            <person name="Mondo S."/>
            <person name="Nolan M."/>
            <person name="Ohm R."/>
            <person name="Pangilinan J."/>
            <person name="Park H.-J."/>
            <person name="Ramirez L."/>
            <person name="Alfaro M."/>
            <person name="Sun H."/>
            <person name="Tritt A."/>
            <person name="Yoshinaga Y."/>
            <person name="Zwiers L.-H."/>
            <person name="Turgeon B."/>
            <person name="Goodwin S."/>
            <person name="Spatafora J."/>
            <person name="Crous P."/>
            <person name="Grigoriev I."/>
        </authorList>
    </citation>
    <scope>NUCLEOTIDE SEQUENCE</scope>
    <source>
        <strain evidence="3">CBS 122681</strain>
    </source>
</reference>
<evidence type="ECO:0000256" key="1">
    <source>
        <dbReference type="ARBA" id="ARBA00022737"/>
    </source>
</evidence>
<evidence type="ECO:0000259" key="2">
    <source>
        <dbReference type="Pfam" id="PF24883"/>
    </source>
</evidence>
<feature type="domain" description="Nephrocystin 3-like N-terminal" evidence="2">
    <location>
        <begin position="292"/>
        <end position="472"/>
    </location>
</feature>
<gene>
    <name evidence="3" type="ORF">K491DRAFT_298567</name>
</gene>
<keyword evidence="4" id="KW-1185">Reference proteome</keyword>
<dbReference type="AlphaFoldDB" id="A0A6A6SLR3"/>
<dbReference type="Proteomes" id="UP000799324">
    <property type="component" value="Unassembled WGS sequence"/>
</dbReference>
<dbReference type="Gene3D" id="3.40.50.300">
    <property type="entry name" value="P-loop containing nucleotide triphosphate hydrolases"/>
    <property type="match status" value="1"/>
</dbReference>
<sequence>MACRRNSEGAQTQPDLLLYTFSLPHSTSAFRVTKRKMEALAGLSVAANLMQVIAFSRDTVALCKTLRQTGSIDPALAERTVKIRSLVEDLETKISQSTALLSQSQNAAVTTELPKFCKDVVSTAKDLEARLHPFISQKRRKLGTAKVAIRNFINKSETDRLERTLLQLEQTLQTQLLTGIWSKQDAIFIQQHQSFEGLEKELKDFIQKDAQERTGLEDDMRRHSEVMAKIPIDLIESFANKIHETKEHITQVVLSSVERQQIQRQNDQLRRSFLFNPRNARKTAVRKAHEETFQWVFEAPDDDIHSTFRKWILADDNPLFWVQGKPGSGKSTLMKFLAFDDRTSELIRSKHLSHAILVHFTWMADKKVDGTLRGLLCSLIYQILEADTDGHLTARFVRDLPKYRRRISPIEWEMEELEHILETLVKLYKGLVVMFVDGLDELDVSEDKMQLNQSLLEVALRVKNLKLCVSSRPEPEFQLLLRKYPTIRLQDLTENDMRIEAESELPKYFAFAMRTISSWELHDLISLIVEKAQGVFLWIILALI</sequence>
<dbReference type="InterPro" id="IPR027417">
    <property type="entry name" value="P-loop_NTPase"/>
</dbReference>
<organism evidence="3 4">
    <name type="scientific">Lophiostoma macrostomum CBS 122681</name>
    <dbReference type="NCBI Taxonomy" id="1314788"/>
    <lineage>
        <taxon>Eukaryota</taxon>
        <taxon>Fungi</taxon>
        <taxon>Dikarya</taxon>
        <taxon>Ascomycota</taxon>
        <taxon>Pezizomycotina</taxon>
        <taxon>Dothideomycetes</taxon>
        <taxon>Pleosporomycetidae</taxon>
        <taxon>Pleosporales</taxon>
        <taxon>Lophiostomataceae</taxon>
        <taxon>Lophiostoma</taxon>
    </lineage>
</organism>
<dbReference type="InterPro" id="IPR056884">
    <property type="entry name" value="NPHP3-like_N"/>
</dbReference>
<keyword evidence="1" id="KW-0677">Repeat</keyword>
<dbReference type="SUPFAM" id="SSF52540">
    <property type="entry name" value="P-loop containing nucleoside triphosphate hydrolases"/>
    <property type="match status" value="1"/>
</dbReference>
<accession>A0A6A6SLR3</accession>
<dbReference type="PANTHER" id="PTHR10039">
    <property type="entry name" value="AMELOGENIN"/>
    <property type="match status" value="1"/>
</dbReference>
<proteinExistence type="predicted"/>
<name>A0A6A6SLR3_9PLEO</name>
<protein>
    <recommendedName>
        <fullName evidence="2">Nephrocystin 3-like N-terminal domain-containing protein</fullName>
    </recommendedName>
</protein>
<dbReference type="OrthoDB" id="443402at2759"/>
<dbReference type="Pfam" id="PF24883">
    <property type="entry name" value="NPHP3_N"/>
    <property type="match status" value="1"/>
</dbReference>
<dbReference type="PANTHER" id="PTHR10039:SF5">
    <property type="entry name" value="NACHT DOMAIN-CONTAINING PROTEIN"/>
    <property type="match status" value="1"/>
</dbReference>
<evidence type="ECO:0000313" key="4">
    <source>
        <dbReference type="Proteomes" id="UP000799324"/>
    </source>
</evidence>